<accession>A0A0X8X1N9</accession>
<evidence type="ECO:0000256" key="4">
    <source>
        <dbReference type="ARBA" id="ARBA00022475"/>
    </source>
</evidence>
<dbReference type="GO" id="GO:0031992">
    <property type="term" value="F:energy transducer activity"/>
    <property type="evidence" value="ECO:0007669"/>
    <property type="project" value="TreeGrafter"/>
</dbReference>
<dbReference type="EMBL" id="AP017313">
    <property type="protein sequence ID" value="BAU54139.1"/>
    <property type="molecule type" value="Genomic_DNA"/>
</dbReference>
<keyword evidence="8" id="KW-1133">Transmembrane helix</keyword>
<keyword evidence="3" id="KW-0813">Transport</keyword>
<evidence type="ECO:0000256" key="6">
    <source>
        <dbReference type="ARBA" id="ARBA00022692"/>
    </source>
</evidence>
<dbReference type="KEGG" id="mgot:MgSA37_02311"/>
<evidence type="ECO:0000313" key="10">
    <source>
        <dbReference type="EMBL" id="BAU54139.1"/>
    </source>
</evidence>
<evidence type="ECO:0000256" key="7">
    <source>
        <dbReference type="ARBA" id="ARBA00022927"/>
    </source>
</evidence>
<evidence type="ECO:0000256" key="3">
    <source>
        <dbReference type="ARBA" id="ARBA00022448"/>
    </source>
</evidence>
<keyword evidence="6" id="KW-0812">Transmembrane</keyword>
<keyword evidence="9" id="KW-0472">Membrane</keyword>
<dbReference type="PROSITE" id="PS52015">
    <property type="entry name" value="TONB_CTD"/>
    <property type="match status" value="1"/>
</dbReference>
<dbReference type="Pfam" id="PF03544">
    <property type="entry name" value="TonB_C"/>
    <property type="match status" value="1"/>
</dbReference>
<evidence type="ECO:0000256" key="8">
    <source>
        <dbReference type="ARBA" id="ARBA00022989"/>
    </source>
</evidence>
<dbReference type="AlphaFoldDB" id="A0A0X8X1N9"/>
<dbReference type="PANTHER" id="PTHR33446:SF2">
    <property type="entry name" value="PROTEIN TONB"/>
    <property type="match status" value="1"/>
</dbReference>
<organism evidence="10 11">
    <name type="scientific">Mucilaginibacter gotjawali</name>
    <dbReference type="NCBI Taxonomy" id="1550579"/>
    <lineage>
        <taxon>Bacteria</taxon>
        <taxon>Pseudomonadati</taxon>
        <taxon>Bacteroidota</taxon>
        <taxon>Sphingobacteriia</taxon>
        <taxon>Sphingobacteriales</taxon>
        <taxon>Sphingobacteriaceae</taxon>
        <taxon>Mucilaginibacter</taxon>
    </lineage>
</organism>
<dbReference type="PANTHER" id="PTHR33446">
    <property type="entry name" value="PROTEIN TONB-RELATED"/>
    <property type="match status" value="1"/>
</dbReference>
<keyword evidence="5" id="KW-0997">Cell inner membrane</keyword>
<gene>
    <name evidence="10" type="ORF">MgSA37_02311</name>
</gene>
<evidence type="ECO:0000256" key="2">
    <source>
        <dbReference type="ARBA" id="ARBA00006555"/>
    </source>
</evidence>
<dbReference type="GO" id="GO:0015031">
    <property type="term" value="P:protein transport"/>
    <property type="evidence" value="ECO:0007669"/>
    <property type="project" value="UniProtKB-KW"/>
</dbReference>
<keyword evidence="7" id="KW-0653">Protein transport</keyword>
<dbReference type="Proteomes" id="UP000218263">
    <property type="component" value="Chromosome"/>
</dbReference>
<dbReference type="NCBIfam" id="TIGR01352">
    <property type="entry name" value="tonB_Cterm"/>
    <property type="match status" value="1"/>
</dbReference>
<dbReference type="InterPro" id="IPR006260">
    <property type="entry name" value="TonB/TolA_C"/>
</dbReference>
<comment type="subcellular location">
    <subcellularLocation>
        <location evidence="1">Cell inner membrane</location>
        <topology evidence="1">Single-pass membrane protein</topology>
        <orientation evidence="1">Periplasmic side</orientation>
    </subcellularLocation>
</comment>
<sequence>MQIANYENGDLSGDETDYYPNGKVYCTKTHISDKKTIFNSCLDSTGKVLVENGNGKWLSFEDENFKNYFTGDVINGLPEGDWQGKRNDTINTFEKFQNGKLKCAGSIESSGRRVYYKVDVNPEYPGGLEGFYRFLGTTIRYPPDARDMNIQGTVVITFIVDENGVLGGLFVAKSLSPDIDQEAIRVISLSPKWKPGVYEGKAVPVMYSVPIGFTLSKER</sequence>
<name>A0A0X8X1N9_9SPHI</name>
<dbReference type="Gene3D" id="3.30.1150.10">
    <property type="match status" value="1"/>
</dbReference>
<dbReference type="RefSeq" id="WP_096351972.1">
    <property type="nucleotide sequence ID" value="NZ_AP017313.1"/>
</dbReference>
<dbReference type="OrthoDB" id="649093at2"/>
<protein>
    <submittedName>
        <fullName evidence="10">Gram-negative bacterial tonB protein</fullName>
    </submittedName>
</protein>
<dbReference type="InterPro" id="IPR051045">
    <property type="entry name" value="TonB-dependent_transducer"/>
</dbReference>
<evidence type="ECO:0000256" key="5">
    <source>
        <dbReference type="ARBA" id="ARBA00022519"/>
    </source>
</evidence>
<evidence type="ECO:0000313" key="11">
    <source>
        <dbReference type="Proteomes" id="UP000218263"/>
    </source>
</evidence>
<evidence type="ECO:0000256" key="9">
    <source>
        <dbReference type="ARBA" id="ARBA00023136"/>
    </source>
</evidence>
<dbReference type="GO" id="GO:0055085">
    <property type="term" value="P:transmembrane transport"/>
    <property type="evidence" value="ECO:0007669"/>
    <property type="project" value="InterPro"/>
</dbReference>
<evidence type="ECO:0000256" key="1">
    <source>
        <dbReference type="ARBA" id="ARBA00004383"/>
    </source>
</evidence>
<dbReference type="SUPFAM" id="SSF74653">
    <property type="entry name" value="TolA/TonB C-terminal domain"/>
    <property type="match status" value="1"/>
</dbReference>
<keyword evidence="11" id="KW-1185">Reference proteome</keyword>
<keyword evidence="4" id="KW-1003">Cell membrane</keyword>
<proteinExistence type="inferred from homology"/>
<reference evidence="10 11" key="1">
    <citation type="submission" date="2015-12" db="EMBL/GenBank/DDBJ databases">
        <title>Genome sequence of Mucilaginibacter gotjawali.</title>
        <authorList>
            <person name="Lee J.S."/>
            <person name="Lee K.C."/>
            <person name="Kim K.K."/>
            <person name="Lee B.W."/>
        </authorList>
    </citation>
    <scope>NUCLEOTIDE SEQUENCE [LARGE SCALE GENOMIC DNA]</scope>
    <source>
        <strain evidence="10 11">SA3-7</strain>
    </source>
</reference>
<dbReference type="InterPro" id="IPR037682">
    <property type="entry name" value="TonB_C"/>
</dbReference>
<dbReference type="GO" id="GO:0098797">
    <property type="term" value="C:plasma membrane protein complex"/>
    <property type="evidence" value="ECO:0007669"/>
    <property type="project" value="TreeGrafter"/>
</dbReference>
<comment type="similarity">
    <text evidence="2">Belongs to the TonB family.</text>
</comment>